<dbReference type="EMBL" id="JAAXYO010000154">
    <property type="protein sequence ID" value="MBU2788647.1"/>
    <property type="molecule type" value="Genomic_DNA"/>
</dbReference>
<feature type="region of interest" description="Disordered" evidence="2">
    <location>
        <begin position="406"/>
        <end position="462"/>
    </location>
</feature>
<evidence type="ECO:0000313" key="3">
    <source>
        <dbReference type="EMBL" id="MBU2788647.1"/>
    </source>
</evidence>
<accession>A0AAE3CK96</accession>
<name>A0AAE3CK96_9PROT</name>
<keyword evidence="1" id="KW-0175">Coiled coil</keyword>
<dbReference type="RefSeq" id="WP_215885702.1">
    <property type="nucleotide sequence ID" value="NZ_JAAXYO010000154.1"/>
</dbReference>
<organism evidence="3 4">
    <name type="scientific">Igneacidithiobacillus copahuensis</name>
    <dbReference type="NCBI Taxonomy" id="2724909"/>
    <lineage>
        <taxon>Bacteria</taxon>
        <taxon>Pseudomonadati</taxon>
        <taxon>Pseudomonadota</taxon>
        <taxon>Acidithiobacillia</taxon>
        <taxon>Acidithiobacillales</taxon>
        <taxon>Acidithiobacillaceae</taxon>
        <taxon>Igneacidithiobacillus</taxon>
    </lineage>
</organism>
<gene>
    <name evidence="3" type="ORF">HFQ13_10635</name>
</gene>
<dbReference type="Proteomes" id="UP001197378">
    <property type="component" value="Unassembled WGS sequence"/>
</dbReference>
<comment type="caution">
    <text evidence="3">The sequence shown here is derived from an EMBL/GenBank/DDBJ whole genome shotgun (WGS) entry which is preliminary data.</text>
</comment>
<evidence type="ECO:0000256" key="2">
    <source>
        <dbReference type="SAM" id="MobiDB-lite"/>
    </source>
</evidence>
<proteinExistence type="predicted"/>
<dbReference type="AlphaFoldDB" id="A0AAE3CK96"/>
<feature type="coiled-coil region" evidence="1">
    <location>
        <begin position="30"/>
        <end position="57"/>
    </location>
</feature>
<evidence type="ECO:0000313" key="4">
    <source>
        <dbReference type="Proteomes" id="UP001197378"/>
    </source>
</evidence>
<reference evidence="3" key="1">
    <citation type="journal article" date="2021" name="ISME J.">
        <title>Genomic evolution of the class Acidithiobacillia: deep-branching Proteobacteria living in extreme acidic conditions.</title>
        <authorList>
            <person name="Moya-Beltran A."/>
            <person name="Beard S."/>
            <person name="Rojas-Villalobos C."/>
            <person name="Issotta F."/>
            <person name="Gallardo Y."/>
            <person name="Ulloa R."/>
            <person name="Giaveno A."/>
            <person name="Degli Esposti M."/>
            <person name="Johnson D.B."/>
            <person name="Quatrini R."/>
        </authorList>
    </citation>
    <scope>NUCLEOTIDE SEQUENCE</scope>
    <source>
        <strain evidence="3">VAN18-1</strain>
    </source>
</reference>
<evidence type="ECO:0000256" key="1">
    <source>
        <dbReference type="SAM" id="Coils"/>
    </source>
</evidence>
<feature type="region of interest" description="Disordered" evidence="2">
    <location>
        <begin position="229"/>
        <end position="249"/>
    </location>
</feature>
<keyword evidence="4" id="KW-1185">Reference proteome</keyword>
<sequence length="462" mass="53612">MGNDYYNEYQSEKWGNIASLQVIDQVAYQRDAWQSAHETLRQKYNQLVEEFNDLNRRFKNVCNGADKEFFKVQRLDLERILLGNAGAAAAGEMNDKDWNLINKVYGNARSGNSEEAVQKVVEDAKPFVYDIANDTHIRNFLENEFRILRCDDHIGEYLKERIKLWNDVENRLPVPDSDERRKFVRDVMREAFLRTNQLLQDRFAMTVMGKYLETQSAAFSAGFAQHGSTTWTQPTTSGGGFAGPSSNPPVFTPSLQDKDFFSFDQYIERELQLSPWNKVMQFRDMTNLADKARHMKALLENRLLKRMRELLLRDRQLTAKMQEVEARDRTLAAKMQEVEKSNEQLKARITEMEDRKWKEILEREHESKKRTRRHKNEIEAIRSLAGEQIEELQRENQELRKQLAEGFSAPSPATKENQVRQADDDLPFAGVARNLPTRQGLGLQDITQKPKDSNNGGWSGPN</sequence>
<protein>
    <submittedName>
        <fullName evidence="3">DUF4200 domain-containing protein</fullName>
    </submittedName>
</protein>